<sequence>MTHLLRETSVAGVSPLRRLAGTGNSRRIPMVEGRGSQTRRSPPYTA</sequence>
<evidence type="ECO:0000313" key="2">
    <source>
        <dbReference type="EMBL" id="MPC81437.1"/>
    </source>
</evidence>
<dbReference type="EMBL" id="VSRR010056951">
    <property type="protein sequence ID" value="MPC81437.1"/>
    <property type="molecule type" value="Genomic_DNA"/>
</dbReference>
<comment type="caution">
    <text evidence="2">The sequence shown here is derived from an EMBL/GenBank/DDBJ whole genome shotgun (WGS) entry which is preliminary data.</text>
</comment>
<reference evidence="2 3" key="1">
    <citation type="submission" date="2019-05" db="EMBL/GenBank/DDBJ databases">
        <title>Another draft genome of Portunus trituberculatus and its Hox gene families provides insights of decapod evolution.</title>
        <authorList>
            <person name="Jeong J.-H."/>
            <person name="Song I."/>
            <person name="Kim S."/>
            <person name="Choi T."/>
            <person name="Kim D."/>
            <person name="Ryu S."/>
            <person name="Kim W."/>
        </authorList>
    </citation>
    <scope>NUCLEOTIDE SEQUENCE [LARGE SCALE GENOMIC DNA]</scope>
    <source>
        <tissue evidence="2">Muscle</tissue>
    </source>
</reference>
<organism evidence="2 3">
    <name type="scientific">Portunus trituberculatus</name>
    <name type="common">Swimming crab</name>
    <name type="synonym">Neptunus trituberculatus</name>
    <dbReference type="NCBI Taxonomy" id="210409"/>
    <lineage>
        <taxon>Eukaryota</taxon>
        <taxon>Metazoa</taxon>
        <taxon>Ecdysozoa</taxon>
        <taxon>Arthropoda</taxon>
        <taxon>Crustacea</taxon>
        <taxon>Multicrustacea</taxon>
        <taxon>Malacostraca</taxon>
        <taxon>Eumalacostraca</taxon>
        <taxon>Eucarida</taxon>
        <taxon>Decapoda</taxon>
        <taxon>Pleocyemata</taxon>
        <taxon>Brachyura</taxon>
        <taxon>Eubrachyura</taxon>
        <taxon>Portunoidea</taxon>
        <taxon>Portunidae</taxon>
        <taxon>Portuninae</taxon>
        <taxon>Portunus</taxon>
    </lineage>
</organism>
<evidence type="ECO:0000313" key="3">
    <source>
        <dbReference type="Proteomes" id="UP000324222"/>
    </source>
</evidence>
<evidence type="ECO:0000256" key="1">
    <source>
        <dbReference type="SAM" id="MobiDB-lite"/>
    </source>
</evidence>
<protein>
    <submittedName>
        <fullName evidence="2">Uncharacterized protein</fullName>
    </submittedName>
</protein>
<dbReference type="AlphaFoldDB" id="A0A5B7IIR5"/>
<proteinExistence type="predicted"/>
<name>A0A5B7IIR5_PORTR</name>
<feature type="region of interest" description="Disordered" evidence="1">
    <location>
        <begin position="1"/>
        <end position="46"/>
    </location>
</feature>
<keyword evidence="3" id="KW-1185">Reference proteome</keyword>
<gene>
    <name evidence="2" type="ORF">E2C01_076053</name>
</gene>
<accession>A0A5B7IIR5</accession>
<dbReference type="Proteomes" id="UP000324222">
    <property type="component" value="Unassembled WGS sequence"/>
</dbReference>